<keyword evidence="8" id="KW-1185">Reference proteome</keyword>
<evidence type="ECO:0000256" key="2">
    <source>
        <dbReference type="ARBA" id="ARBA00022737"/>
    </source>
</evidence>
<evidence type="ECO:0000259" key="6">
    <source>
        <dbReference type="PROSITE" id="PS50157"/>
    </source>
</evidence>
<dbReference type="SUPFAM" id="SSF57667">
    <property type="entry name" value="beta-beta-alpha zinc fingers"/>
    <property type="match status" value="3"/>
</dbReference>
<name>A0A9P0AK90_BEMTA</name>
<evidence type="ECO:0000256" key="5">
    <source>
        <dbReference type="PROSITE-ProRule" id="PRU00042"/>
    </source>
</evidence>
<dbReference type="GO" id="GO:0000981">
    <property type="term" value="F:DNA-binding transcription factor activity, RNA polymerase II-specific"/>
    <property type="evidence" value="ECO:0007669"/>
    <property type="project" value="TreeGrafter"/>
</dbReference>
<keyword evidence="3 5" id="KW-0863">Zinc-finger</keyword>
<dbReference type="GO" id="GO:0005634">
    <property type="term" value="C:nucleus"/>
    <property type="evidence" value="ECO:0007669"/>
    <property type="project" value="UniProtKB-ARBA"/>
</dbReference>
<evidence type="ECO:0000313" key="8">
    <source>
        <dbReference type="Proteomes" id="UP001152759"/>
    </source>
</evidence>
<dbReference type="SMART" id="SM00355">
    <property type="entry name" value="ZnF_C2H2"/>
    <property type="match status" value="9"/>
</dbReference>
<keyword evidence="1" id="KW-0479">Metal-binding</keyword>
<feature type="domain" description="C2H2-type" evidence="6">
    <location>
        <begin position="311"/>
        <end position="338"/>
    </location>
</feature>
<dbReference type="KEGG" id="btab:109036517"/>
<proteinExistence type="predicted"/>
<dbReference type="EMBL" id="OU963867">
    <property type="protein sequence ID" value="CAH0392281.1"/>
    <property type="molecule type" value="Genomic_DNA"/>
</dbReference>
<protein>
    <recommendedName>
        <fullName evidence="6">C2H2-type domain-containing protein</fullName>
    </recommendedName>
</protein>
<evidence type="ECO:0000313" key="7">
    <source>
        <dbReference type="EMBL" id="CAH0392281.1"/>
    </source>
</evidence>
<dbReference type="AlphaFoldDB" id="A0A9P0AK90"/>
<dbReference type="PANTHER" id="PTHR19818">
    <property type="entry name" value="ZINC FINGER PROTEIN ZIC AND GLI"/>
    <property type="match status" value="1"/>
</dbReference>
<dbReference type="GO" id="GO:0008270">
    <property type="term" value="F:zinc ion binding"/>
    <property type="evidence" value="ECO:0007669"/>
    <property type="project" value="UniProtKB-KW"/>
</dbReference>
<organism evidence="7 8">
    <name type="scientific">Bemisia tabaci</name>
    <name type="common">Sweetpotato whitefly</name>
    <name type="synonym">Aleurodes tabaci</name>
    <dbReference type="NCBI Taxonomy" id="7038"/>
    <lineage>
        <taxon>Eukaryota</taxon>
        <taxon>Metazoa</taxon>
        <taxon>Ecdysozoa</taxon>
        <taxon>Arthropoda</taxon>
        <taxon>Hexapoda</taxon>
        <taxon>Insecta</taxon>
        <taxon>Pterygota</taxon>
        <taxon>Neoptera</taxon>
        <taxon>Paraneoptera</taxon>
        <taxon>Hemiptera</taxon>
        <taxon>Sternorrhyncha</taxon>
        <taxon>Aleyrodoidea</taxon>
        <taxon>Aleyrodidae</taxon>
        <taxon>Aleyrodinae</taxon>
        <taxon>Bemisia</taxon>
    </lineage>
</organism>
<keyword evidence="4" id="KW-0862">Zinc</keyword>
<dbReference type="PANTHER" id="PTHR19818:SF139">
    <property type="entry name" value="PAIR-RULE PROTEIN ODD-PAIRED"/>
    <property type="match status" value="1"/>
</dbReference>
<gene>
    <name evidence="7" type="ORF">BEMITA_LOCUS10814</name>
</gene>
<dbReference type="GO" id="GO:0045944">
    <property type="term" value="P:positive regulation of transcription by RNA polymerase II"/>
    <property type="evidence" value="ECO:0007669"/>
    <property type="project" value="UniProtKB-ARBA"/>
</dbReference>
<evidence type="ECO:0000256" key="4">
    <source>
        <dbReference type="ARBA" id="ARBA00022833"/>
    </source>
</evidence>
<dbReference type="Proteomes" id="UP001152759">
    <property type="component" value="Chromosome 6"/>
</dbReference>
<sequence length="771" mass="88288">MAQVGMDYYEDMFKEITKKFYGEDDLESTETFRMMQNFDGIEAFSLAALMQGSLPSTSLITTPGLLEASIEAEENKWVLSDEVLPWTTSKIASYNAAQKLFRCNECESISFLSRIAEHWLGTHANLRVFQCLQCPYASAWARCVRMHLARQHNVCIEQNTDSSQTLWKENPVLEEVTKYLQRLKQKVEGDGPTIHATAVEAQPVKTEVQAPVLKIQNSHPSDQSIQTVQLVQAVQVPHTQLIKQDSVQTMVAPVKQEVNQMVTSQSKMQNHEVSIGTTPQKRYNCTFCPYATDRRDLYTRHENIHKEEKPFQCYICTKQFNRADHVKKHFLRMHREHPYDINRIRREVSKSSGSQTQYFPKPEATQISLQIPISQLSQLHTVTDIQHVLNNGLAIPTSIGLEKTKLQVQRPKRPGEKRYTCCYCSWSGVDNWCLKRHLNTHTKPFSCGLCEYKAARAERLATHVHKVHNKRACGRCSFLADDQAQLMVHQQQQHHPITERYHFWKNLNLSPSLDDCPTEDSSSGCQKVLTRNGPPDLIPILHHPKSSTNGHDMFDGFSNIDHFSNSGSSNEVTLKCNHCSFSTATVSEIASHNCAFKNHYSQSNSTSPESFSREDFMPVQTILEEVSDSNQSEVNSVGAFNFKLKKRKPTHKIEGFMSDQTGDKNNNKVYRTLARQLKKKLESKPGEYPERSKIVRLSSILCKKIDRSCPQQKFRVMISGKKFCINFKAHLSGKLRCPDCQRVNKYCRVYQNPARLLLHGFVAHEKYLRVL</sequence>
<dbReference type="PROSITE" id="PS50157">
    <property type="entry name" value="ZINC_FINGER_C2H2_2"/>
    <property type="match status" value="2"/>
</dbReference>
<keyword evidence="2" id="KW-0677">Repeat</keyword>
<dbReference type="Gene3D" id="3.30.160.60">
    <property type="entry name" value="Classic Zinc Finger"/>
    <property type="match status" value="3"/>
</dbReference>
<dbReference type="PROSITE" id="PS00028">
    <property type="entry name" value="ZINC_FINGER_C2H2_1"/>
    <property type="match status" value="1"/>
</dbReference>
<evidence type="ECO:0000256" key="1">
    <source>
        <dbReference type="ARBA" id="ARBA00022723"/>
    </source>
</evidence>
<dbReference type="InterPro" id="IPR036236">
    <property type="entry name" value="Znf_C2H2_sf"/>
</dbReference>
<feature type="domain" description="C2H2-type" evidence="6">
    <location>
        <begin position="283"/>
        <end position="310"/>
    </location>
</feature>
<dbReference type="InterPro" id="IPR050329">
    <property type="entry name" value="GLI_C2H2-zinc-finger"/>
</dbReference>
<accession>A0A9P0AK90</accession>
<dbReference type="GO" id="GO:0000978">
    <property type="term" value="F:RNA polymerase II cis-regulatory region sequence-specific DNA binding"/>
    <property type="evidence" value="ECO:0007669"/>
    <property type="project" value="TreeGrafter"/>
</dbReference>
<reference evidence="7" key="1">
    <citation type="submission" date="2021-12" db="EMBL/GenBank/DDBJ databases">
        <authorList>
            <person name="King R."/>
        </authorList>
    </citation>
    <scope>NUCLEOTIDE SEQUENCE</scope>
</reference>
<evidence type="ECO:0000256" key="3">
    <source>
        <dbReference type="ARBA" id="ARBA00022771"/>
    </source>
</evidence>
<dbReference type="InterPro" id="IPR013087">
    <property type="entry name" value="Znf_C2H2_type"/>
</dbReference>